<sequence>MLSKKIAGLAKSRMLLLKQAKSKHVVHIGNRAVGSSRHCAICGKSLTRYSPTFDQWVASVNHYHLNLGIISTDICYSIHNCEYQLRKKGRAVNEYYE</sequence>
<evidence type="ECO:0000313" key="2">
    <source>
        <dbReference type="Proteomes" id="UP000002117"/>
    </source>
</evidence>
<accession>Q5ULJ6</accession>
<reference evidence="1 2" key="1">
    <citation type="journal article" date="2004" name="J. Bacteriol.">
        <title>Lactobacillus plantarum bacteriophage LP65: a new member of the SPO1-like genus of the family Myoviridae.</title>
        <authorList>
            <person name="Chibani-Chennoufi S."/>
            <person name="Dillmann M.L."/>
            <person name="Marvin-Guy L."/>
            <person name="Rami-Shojaei S."/>
            <person name="Brussow H."/>
        </authorList>
    </citation>
    <scope>NUCLEOTIDE SEQUENCE</scope>
</reference>
<evidence type="ECO:0000313" key="1">
    <source>
        <dbReference type="EMBL" id="AAV35938.1"/>
    </source>
</evidence>
<gene>
    <name evidence="1" type="ORF">orf118</name>
</gene>
<organism evidence="1 2">
    <name type="scientific">Lactobacillus phage LP65</name>
    <dbReference type="NCBI Taxonomy" id="2892344"/>
    <lineage>
        <taxon>Viruses</taxon>
        <taxon>Duplodnaviria</taxon>
        <taxon>Heunggongvirae</taxon>
        <taxon>Uroviricota</taxon>
        <taxon>Caudoviricetes</taxon>
        <taxon>Herelleviridae</taxon>
        <taxon>Salchichonvirus</taxon>
        <taxon>Salchichonvirus LP65</taxon>
    </lineage>
</organism>
<protein>
    <submittedName>
        <fullName evidence="1">Orf118</fullName>
    </submittedName>
</protein>
<dbReference type="Proteomes" id="UP000002117">
    <property type="component" value="Segment"/>
</dbReference>
<name>Q5ULJ6_9CAUD</name>
<proteinExistence type="predicted"/>
<dbReference type="EMBL" id="AY682195">
    <property type="protein sequence ID" value="AAV35938.1"/>
    <property type="molecule type" value="Genomic_DNA"/>
</dbReference>
<keyword evidence="2" id="KW-1185">Reference proteome</keyword>
<dbReference type="KEGG" id="vg:3197360"/>
<dbReference type="RefSeq" id="YP_164753.1">
    <property type="nucleotide sequence ID" value="NC_006565.1"/>
</dbReference>